<comment type="caution">
    <text evidence="1">The sequence shown here is derived from an EMBL/GenBank/DDBJ whole genome shotgun (WGS) entry which is preliminary data.</text>
</comment>
<dbReference type="RefSeq" id="WP_002465065.1">
    <property type="nucleotide sequence ID" value="NZ_AEUN01000530.1"/>
</dbReference>
<dbReference type="PATRIC" id="fig|911238.3.peg.2102"/>
<sequence>MSDIIPFPQSAEKLKKDINQAERRQDFDRMYELIAQYESQFELDEQLAMTKCRMLYQMDSFLELREETIILLKRGIQQYDALMIYYVKSLIGLHQYFEAVEVINQIIDEVNNHMTRMELFPLKEYAQSQLMIDEKEVAQMLSEFHLLSAREQTQIILKLIDNGHYQFKNSVMNIIENLSLNNNIISLMFEYLRFANSNDEIQINKYDQLLNIVPNKLTGIENTLHTNVIIPEVLLRLEDGALHILDEAQRIMNNHSILLYPIKVDTLFKIEDWINAYQYYFKNMIGLDCQINNEQTLHFIQRLDANE</sequence>
<organism evidence="1 2">
    <name type="scientific">Staphylococcus simiae CCM 7213 = CCUG 51256</name>
    <dbReference type="NCBI Taxonomy" id="911238"/>
    <lineage>
        <taxon>Bacteria</taxon>
        <taxon>Bacillati</taxon>
        <taxon>Bacillota</taxon>
        <taxon>Bacilli</taxon>
        <taxon>Bacillales</taxon>
        <taxon>Staphylococcaceae</taxon>
        <taxon>Staphylococcus</taxon>
    </lineage>
</organism>
<dbReference type="AlphaFoldDB" id="G5JLL5"/>
<dbReference type="OrthoDB" id="2418501at2"/>
<evidence type="ECO:0000313" key="1">
    <source>
        <dbReference type="EMBL" id="EHJ06927.1"/>
    </source>
</evidence>
<dbReference type="EMBL" id="AEUN01000530">
    <property type="protein sequence ID" value="EHJ06927.1"/>
    <property type="molecule type" value="Genomic_DNA"/>
</dbReference>
<accession>G5JLL5</accession>
<evidence type="ECO:0000313" key="2">
    <source>
        <dbReference type="Proteomes" id="UP000005413"/>
    </source>
</evidence>
<reference evidence="1 2" key="1">
    <citation type="journal article" date="2012" name="BMC Genomics">
        <title>Comparative genomic analysis of the genus Staphylococcus including Staphylococcus aureus and its newly described sister species Staphylococcus simiae.</title>
        <authorList>
            <person name="Suzuki H."/>
            <person name="Lefebure T."/>
            <person name="Pavinski Bitar P."/>
            <person name="Stanhope M.J."/>
        </authorList>
    </citation>
    <scope>NUCLEOTIDE SEQUENCE [LARGE SCALE GENOMIC DNA]</scope>
    <source>
        <strain evidence="1 2">CCM 7213</strain>
    </source>
</reference>
<protein>
    <submittedName>
        <fullName evidence="1">Uncharacterized protein</fullName>
    </submittedName>
</protein>
<dbReference type="Proteomes" id="UP000005413">
    <property type="component" value="Unassembled WGS sequence"/>
</dbReference>
<keyword evidence="2" id="KW-1185">Reference proteome</keyword>
<proteinExistence type="predicted"/>
<name>G5JLL5_9STAP</name>
<gene>
    <name evidence="1" type="ORF">SS7213T_11912</name>
</gene>